<dbReference type="HOGENOM" id="CLU_150646_6_3_2"/>
<dbReference type="SUPFAM" id="SSF50037">
    <property type="entry name" value="C-terminal domain of transcriptional repressors"/>
    <property type="match status" value="1"/>
</dbReference>
<accession>F2KN70</accession>
<evidence type="ECO:0000313" key="3">
    <source>
        <dbReference type="EMBL" id="AEA46171.1"/>
    </source>
</evidence>
<organism evidence="3 4">
    <name type="scientific">Archaeoglobus veneficus (strain DSM 11195 / SNP6)</name>
    <dbReference type="NCBI Taxonomy" id="693661"/>
    <lineage>
        <taxon>Archaea</taxon>
        <taxon>Methanobacteriati</taxon>
        <taxon>Methanobacteriota</taxon>
        <taxon>Archaeoglobi</taxon>
        <taxon>Archaeoglobales</taxon>
        <taxon>Archaeoglobaceae</taxon>
        <taxon>Archaeoglobus</taxon>
    </lineage>
</organism>
<evidence type="ECO:0000256" key="1">
    <source>
        <dbReference type="ARBA" id="ARBA00023004"/>
    </source>
</evidence>
<dbReference type="STRING" id="693661.Arcve_0130"/>
<dbReference type="PANTHER" id="PTHR43151">
    <property type="entry name" value="FEOA FAMILY PROTEIN"/>
    <property type="match status" value="1"/>
</dbReference>
<dbReference type="eggNOG" id="arCOG02102">
    <property type="taxonomic scope" value="Archaea"/>
</dbReference>
<dbReference type="EMBL" id="CP002588">
    <property type="protein sequence ID" value="AEA46171.1"/>
    <property type="molecule type" value="Genomic_DNA"/>
</dbReference>
<protein>
    <submittedName>
        <fullName evidence="3">FeoA family protein</fullName>
    </submittedName>
</protein>
<dbReference type="Pfam" id="PF04023">
    <property type="entry name" value="FeoA"/>
    <property type="match status" value="1"/>
</dbReference>
<dbReference type="RefSeq" id="WP_013682847.1">
    <property type="nucleotide sequence ID" value="NC_015320.1"/>
</dbReference>
<dbReference type="AlphaFoldDB" id="F2KN70"/>
<evidence type="ECO:0000259" key="2">
    <source>
        <dbReference type="SMART" id="SM00899"/>
    </source>
</evidence>
<dbReference type="PANTHER" id="PTHR43151:SF1">
    <property type="entry name" value="SSR2333 PROTEIN"/>
    <property type="match status" value="1"/>
</dbReference>
<dbReference type="KEGG" id="ave:Arcve_0130"/>
<gene>
    <name evidence="3" type="ordered locus">Arcve_0130</name>
</gene>
<reference evidence="3 4" key="1">
    <citation type="submission" date="2011-03" db="EMBL/GenBank/DDBJ databases">
        <title>The complete genome of Archaeoglobus veneficus SNP6.</title>
        <authorList>
            <consortium name="US DOE Joint Genome Institute (JGI-PGF)"/>
            <person name="Lucas S."/>
            <person name="Copeland A."/>
            <person name="Lapidus A."/>
            <person name="Bruce D."/>
            <person name="Goodwin L."/>
            <person name="Pitluck S."/>
            <person name="Kyrpides N."/>
            <person name="Mavromatis K."/>
            <person name="Pagani I."/>
            <person name="Ivanova N."/>
            <person name="Mikhailova N."/>
            <person name="Lu M."/>
            <person name="Detter J.C."/>
            <person name="Tapia R."/>
            <person name="Han C."/>
            <person name="Land M."/>
            <person name="Hauser L."/>
            <person name="Markowitz V."/>
            <person name="Cheng J.-F."/>
            <person name="Hugenholtz P."/>
            <person name="Woyke T."/>
            <person name="Wu D."/>
            <person name="Spring S."/>
            <person name="Brambilla E."/>
            <person name="Klenk H.-P."/>
            <person name="Eisen J.A."/>
        </authorList>
    </citation>
    <scope>NUCLEOTIDE SEQUENCE [LARGE SCALE GENOMIC DNA]</scope>
    <source>
        <strain>SNP6</strain>
    </source>
</reference>
<proteinExistence type="predicted"/>
<feature type="domain" description="Ferrous iron transporter FeoA-like" evidence="2">
    <location>
        <begin position="4"/>
        <end position="74"/>
    </location>
</feature>
<dbReference type="Gene3D" id="2.30.30.90">
    <property type="match status" value="1"/>
</dbReference>
<sequence>MSLTPLALMKEGSRGIVASIAGGRGAHRNLEDLGIVAGKEIRVIRNSGGAVLVAVNGTRLVVGRGLAMKVMVDAEQKN</sequence>
<dbReference type="SMART" id="SM00899">
    <property type="entry name" value="FeoA"/>
    <property type="match status" value="1"/>
</dbReference>
<name>F2KN70_ARCVS</name>
<keyword evidence="1" id="KW-0408">Iron</keyword>
<dbReference type="Proteomes" id="UP000008136">
    <property type="component" value="Chromosome"/>
</dbReference>
<dbReference type="OrthoDB" id="105333at2157"/>
<dbReference type="GO" id="GO:0046914">
    <property type="term" value="F:transition metal ion binding"/>
    <property type="evidence" value="ECO:0007669"/>
    <property type="project" value="InterPro"/>
</dbReference>
<dbReference type="GeneID" id="10393222"/>
<dbReference type="InterPro" id="IPR008988">
    <property type="entry name" value="Transcriptional_repressor_C"/>
</dbReference>
<keyword evidence="4" id="KW-1185">Reference proteome</keyword>
<dbReference type="InterPro" id="IPR007167">
    <property type="entry name" value="Fe-transptr_FeoA-like"/>
</dbReference>
<dbReference type="InterPro" id="IPR038157">
    <property type="entry name" value="FeoA_core_dom"/>
</dbReference>
<dbReference type="InterPro" id="IPR053184">
    <property type="entry name" value="FeoA-like"/>
</dbReference>
<evidence type="ECO:0000313" key="4">
    <source>
        <dbReference type="Proteomes" id="UP000008136"/>
    </source>
</evidence>